<evidence type="ECO:0000256" key="1">
    <source>
        <dbReference type="SAM" id="Phobius"/>
    </source>
</evidence>
<evidence type="ECO:0000313" key="3">
    <source>
        <dbReference type="Proteomes" id="UP000028534"/>
    </source>
</evidence>
<comment type="caution">
    <text evidence="2">The sequence shown here is derived from an EMBL/GenBank/DDBJ whole genome shotgun (WGS) entry which is preliminary data.</text>
</comment>
<dbReference type="EMBL" id="JGVR01000056">
    <property type="protein sequence ID" value="KEZ13707.1"/>
    <property type="molecule type" value="Genomic_DNA"/>
</dbReference>
<dbReference type="Pfam" id="PF06127">
    <property type="entry name" value="Mpo1-like"/>
    <property type="match status" value="1"/>
</dbReference>
<dbReference type="PANTHER" id="PTHR34205:SF2">
    <property type="entry name" value="DUF962 DOMAIN-CONTAINING PROTEIN"/>
    <property type="match status" value="1"/>
</dbReference>
<dbReference type="STRING" id="13690.AX777_01420"/>
<dbReference type="eggNOG" id="COG4323">
    <property type="taxonomic scope" value="Bacteria"/>
</dbReference>
<name>A0A084E6W5_SPHYA</name>
<dbReference type="InterPro" id="IPR009305">
    <property type="entry name" value="Mpo1-like"/>
</dbReference>
<organism evidence="2 3">
    <name type="scientific">Sphingobium yanoikuyae</name>
    <name type="common">Sphingomonas yanoikuyae</name>
    <dbReference type="NCBI Taxonomy" id="13690"/>
    <lineage>
        <taxon>Bacteria</taxon>
        <taxon>Pseudomonadati</taxon>
        <taxon>Pseudomonadota</taxon>
        <taxon>Alphaproteobacteria</taxon>
        <taxon>Sphingomonadales</taxon>
        <taxon>Sphingomonadaceae</taxon>
        <taxon>Sphingobium</taxon>
    </lineage>
</organism>
<dbReference type="RefSeq" id="WP_037522738.1">
    <property type="nucleotide sequence ID" value="NZ_JGVR01000056.1"/>
</dbReference>
<proteinExistence type="predicted"/>
<accession>A0A084E6W5</accession>
<protein>
    <submittedName>
        <fullName evidence="2">Membrane protein</fullName>
    </submittedName>
</protein>
<keyword evidence="1" id="KW-0472">Membrane</keyword>
<gene>
    <name evidence="2" type="ORF">CP98_04966</name>
</gene>
<dbReference type="PATRIC" id="fig|13690.10.peg.5133"/>
<dbReference type="AlphaFoldDB" id="A0A084E6W5"/>
<dbReference type="Proteomes" id="UP000028534">
    <property type="component" value="Unassembled WGS sequence"/>
</dbReference>
<sequence length="121" mass="13992">MTQITRFRDFWPYYLQEHARPATRAMHYAGTSLVVGIAATAAITGRWWLATALPVAGYGFAWISHMLIERNRPATFRYPLWSLRADFVMLQRFLTGHMRRDLVRAGIRADGTVDPQRRIRG</sequence>
<keyword evidence="1" id="KW-1133">Transmembrane helix</keyword>
<keyword evidence="1" id="KW-0812">Transmembrane</keyword>
<feature type="transmembrane region" description="Helical" evidence="1">
    <location>
        <begin position="49"/>
        <end position="68"/>
    </location>
</feature>
<feature type="transmembrane region" description="Helical" evidence="1">
    <location>
        <begin position="25"/>
        <end position="43"/>
    </location>
</feature>
<dbReference type="PANTHER" id="PTHR34205">
    <property type="entry name" value="TRANSMEMBRANE PROTEIN"/>
    <property type="match status" value="1"/>
</dbReference>
<reference evidence="2 3" key="1">
    <citation type="submission" date="2014-03" db="EMBL/GenBank/DDBJ databases">
        <title>Genome sequence of Sphingobium yanoikuyae B1.</title>
        <authorList>
            <person name="Gan H.M."/>
            <person name="Gan H.Y."/>
            <person name="Savka M.A."/>
        </authorList>
    </citation>
    <scope>NUCLEOTIDE SEQUENCE [LARGE SCALE GENOMIC DNA]</scope>
    <source>
        <strain evidence="2 3">B1</strain>
    </source>
</reference>
<evidence type="ECO:0000313" key="2">
    <source>
        <dbReference type="EMBL" id="KEZ13707.1"/>
    </source>
</evidence>